<organism evidence="2 3">
    <name type="scientific">Arcobacter venerupis</name>
    <dbReference type="NCBI Taxonomy" id="1054033"/>
    <lineage>
        <taxon>Bacteria</taxon>
        <taxon>Pseudomonadati</taxon>
        <taxon>Campylobacterota</taxon>
        <taxon>Epsilonproteobacteria</taxon>
        <taxon>Campylobacterales</taxon>
        <taxon>Arcobacteraceae</taxon>
        <taxon>Arcobacter</taxon>
    </lineage>
</organism>
<dbReference type="AlphaFoldDB" id="A0AAE7BAT5"/>
<keyword evidence="1" id="KW-0812">Transmembrane</keyword>
<sequence length="140" mass="16164">MTEIFFRYLHFIGIMSLSATLVAQHLIISSQVSREQFKKIAFLDLIYIISIILTLIGGLSLWIFVGKDASFYSTNWVFHLKLLMFVLVILLSIYPTRFFLKNKKTSDETIKMPKVIVMLFRMQLALVFIMPLLGVLIARG</sequence>
<feature type="transmembrane region" description="Helical" evidence="1">
    <location>
        <begin position="115"/>
        <end position="138"/>
    </location>
</feature>
<feature type="transmembrane region" description="Helical" evidence="1">
    <location>
        <begin position="40"/>
        <end position="64"/>
    </location>
</feature>
<keyword evidence="3" id="KW-1185">Reference proteome</keyword>
<dbReference type="RefSeq" id="WP_128358735.1">
    <property type="nucleotide sequence ID" value="NZ_CP053840.1"/>
</dbReference>
<reference evidence="2 3" key="1">
    <citation type="submission" date="2020-05" db="EMBL/GenBank/DDBJ databases">
        <title>Complete genome sequencing of Campylobacter and Arcobacter type strains.</title>
        <authorList>
            <person name="Miller W.G."/>
            <person name="Yee E."/>
        </authorList>
    </citation>
    <scope>NUCLEOTIDE SEQUENCE [LARGE SCALE GENOMIC DNA]</scope>
    <source>
        <strain evidence="2 3">LMG 26156</strain>
    </source>
</reference>
<protein>
    <submittedName>
        <fullName evidence="2">DUF2214 domain-containing membrane protein</fullName>
    </submittedName>
</protein>
<feature type="transmembrane region" description="Helical" evidence="1">
    <location>
        <begin position="6"/>
        <end position="28"/>
    </location>
</feature>
<accession>A0AAE7BAT5</accession>
<proteinExistence type="predicted"/>
<dbReference type="Pfam" id="PF09980">
    <property type="entry name" value="DUF2214"/>
    <property type="match status" value="1"/>
</dbReference>
<keyword evidence="1" id="KW-1133">Transmembrane helix</keyword>
<gene>
    <name evidence="2" type="ORF">AVENP_1276</name>
</gene>
<evidence type="ECO:0000256" key="1">
    <source>
        <dbReference type="SAM" id="Phobius"/>
    </source>
</evidence>
<dbReference type="InterPro" id="IPR018706">
    <property type="entry name" value="DUF2214_membrane"/>
</dbReference>
<evidence type="ECO:0000313" key="2">
    <source>
        <dbReference type="EMBL" id="QKF66830.1"/>
    </source>
</evidence>
<evidence type="ECO:0000313" key="3">
    <source>
        <dbReference type="Proteomes" id="UP000503482"/>
    </source>
</evidence>
<dbReference type="Proteomes" id="UP000503482">
    <property type="component" value="Chromosome"/>
</dbReference>
<keyword evidence="1" id="KW-0472">Membrane</keyword>
<name>A0AAE7BAT5_9BACT</name>
<dbReference type="EMBL" id="CP053840">
    <property type="protein sequence ID" value="QKF66830.1"/>
    <property type="molecule type" value="Genomic_DNA"/>
</dbReference>
<feature type="transmembrane region" description="Helical" evidence="1">
    <location>
        <begin position="76"/>
        <end position="94"/>
    </location>
</feature>
<dbReference type="KEGG" id="avp:AVENP_1276"/>